<evidence type="ECO:0000313" key="2">
    <source>
        <dbReference type="Proteomes" id="UP000663090"/>
    </source>
</evidence>
<protein>
    <recommendedName>
        <fullName evidence="3">Phage tail protein</fullName>
    </recommendedName>
</protein>
<dbReference type="RefSeq" id="WP_206718871.1">
    <property type="nucleotide sequence ID" value="NZ_CP071091.1"/>
</dbReference>
<organism evidence="1 2">
    <name type="scientific">Myxococcus landrumensis</name>
    <dbReference type="NCBI Taxonomy" id="2813577"/>
    <lineage>
        <taxon>Bacteria</taxon>
        <taxon>Pseudomonadati</taxon>
        <taxon>Myxococcota</taxon>
        <taxon>Myxococcia</taxon>
        <taxon>Myxococcales</taxon>
        <taxon>Cystobacterineae</taxon>
        <taxon>Myxococcaceae</taxon>
        <taxon>Myxococcus</taxon>
    </lineage>
</organism>
<dbReference type="EMBL" id="CP071091">
    <property type="protein sequence ID" value="QSQ17237.1"/>
    <property type="molecule type" value="Genomic_DNA"/>
</dbReference>
<gene>
    <name evidence="1" type="ORF">JY572_14750</name>
</gene>
<keyword evidence="2" id="KW-1185">Reference proteome</keyword>
<dbReference type="Proteomes" id="UP000663090">
    <property type="component" value="Chromosome"/>
</dbReference>
<proteinExistence type="predicted"/>
<accession>A0ABX7NEI8</accession>
<evidence type="ECO:0008006" key="3">
    <source>
        <dbReference type="Google" id="ProtNLM"/>
    </source>
</evidence>
<evidence type="ECO:0000313" key="1">
    <source>
        <dbReference type="EMBL" id="QSQ17237.1"/>
    </source>
</evidence>
<name>A0ABX7NEI8_9BACT</name>
<reference evidence="1 2" key="1">
    <citation type="submission" date="2021-02" db="EMBL/GenBank/DDBJ databases">
        <title>De Novo genome assembly of isolated myxobacteria.</title>
        <authorList>
            <person name="Stevens D.C."/>
        </authorList>
    </citation>
    <scope>NUCLEOTIDE SEQUENCE [LARGE SCALE GENOMIC DNA]</scope>
    <source>
        <strain evidence="1 2">SCHIC003</strain>
    </source>
</reference>
<sequence>MSSLKAKLKAKSQRKVIRSVTLDGEAVDLCRPTHPERLDVFAASKAAGEIDEDNKPLSLESGLKLMARVVASVMREPHTGERVFDPGSAEDLATIFNAPWFEDLDTNAVMAAFRATVEDVRKNS</sequence>